<evidence type="ECO:0000256" key="1">
    <source>
        <dbReference type="SAM" id="SignalP"/>
    </source>
</evidence>
<dbReference type="Proteomes" id="UP000798808">
    <property type="component" value="Unassembled WGS sequence"/>
</dbReference>
<dbReference type="EMBL" id="SMLW01000659">
    <property type="protein sequence ID" value="MTI28289.1"/>
    <property type="molecule type" value="Genomic_DNA"/>
</dbReference>
<accession>A0ABW9RVM1</accession>
<sequence>MRKSQLIFILSLFFYFSSFAQDDVKIVKRLDSLQYGAELPKEILQSKSVALVQLPPKSTNPMVRGDWKKLAELTQPGFQKASIDVVTYYHVEDIYSGKESYLAFMEEFKKRELENIVFIVQKEGSYRIVLTKLNDEKELIKKGQPAWQTQNADLSIALDNLYKAAANSSQDRDNLLILDVPEFGDMAKTIDGRRGEYYDLNFSSEKLAVPIFADTAKINAVMANYPYKYGFVDPDLEEKKVRSEGYQYILYYVHSTGKAVKEMLEYPVTDTETAYVSEVVKDGQARVNSYSINTPVYKFYIKHIYSGNTFLGKKWDAAPTWEQALTNYIDNLRTELIRN</sequence>
<reference evidence="2 3" key="1">
    <citation type="submission" date="2019-02" db="EMBL/GenBank/DDBJ databases">
        <authorList>
            <person name="Goldberg S.R."/>
            <person name="Haltli B.A."/>
            <person name="Correa H."/>
            <person name="Russell K.G."/>
        </authorList>
    </citation>
    <scope>NUCLEOTIDE SEQUENCE [LARGE SCALE GENOMIC DNA]</scope>
    <source>
        <strain evidence="2 3">JCM 16186</strain>
    </source>
</reference>
<keyword evidence="1" id="KW-0732">Signal</keyword>
<evidence type="ECO:0000313" key="3">
    <source>
        <dbReference type="Proteomes" id="UP000798808"/>
    </source>
</evidence>
<gene>
    <name evidence="2" type="ORF">E1163_25255</name>
</gene>
<name>A0ABW9RVM1_9BACT</name>
<comment type="caution">
    <text evidence="2">The sequence shown here is derived from an EMBL/GenBank/DDBJ whole genome shotgun (WGS) entry which is preliminary data.</text>
</comment>
<dbReference type="RefSeq" id="WP_155175670.1">
    <property type="nucleotide sequence ID" value="NZ_BAAAFL010000012.1"/>
</dbReference>
<evidence type="ECO:0000313" key="2">
    <source>
        <dbReference type="EMBL" id="MTI28289.1"/>
    </source>
</evidence>
<keyword evidence="3" id="KW-1185">Reference proteome</keyword>
<protein>
    <submittedName>
        <fullName evidence="2">Uncharacterized protein</fullName>
    </submittedName>
</protein>
<feature type="signal peptide" evidence="1">
    <location>
        <begin position="1"/>
        <end position="20"/>
    </location>
</feature>
<proteinExistence type="predicted"/>
<organism evidence="2 3">
    <name type="scientific">Fulvivirga kasyanovii</name>
    <dbReference type="NCBI Taxonomy" id="396812"/>
    <lineage>
        <taxon>Bacteria</taxon>
        <taxon>Pseudomonadati</taxon>
        <taxon>Bacteroidota</taxon>
        <taxon>Cytophagia</taxon>
        <taxon>Cytophagales</taxon>
        <taxon>Fulvivirgaceae</taxon>
        <taxon>Fulvivirga</taxon>
    </lineage>
</organism>
<feature type="chain" id="PRO_5046481874" evidence="1">
    <location>
        <begin position="21"/>
        <end position="339"/>
    </location>
</feature>